<sequence length="465" mass="46669">MPLGSKMSACQRRGVEKGRLISLGARLLRKSIFRGKPGRAFWRGPARAPLFLALLALALVLGPGLCPRAAGAPGENPGVSAGTYASAAAAVYAPIPVAGESLPGAVTRAVYRDAAGGAVRLFFPVGETVYLDVTPAAFPPGMEALAFTVTPAASGTTGISFAVYLDTGGAALPAPVQLGLPAGETGVFLCQGERGWYPVTAVPEGGHLFAPVGSTGTYGVAAAAYLPAPPAGGFTGATLRLESAAGGEVWYTTDGSDPRVSATAVKYAGPVQVGADGALTVRAAAYRDGFWSEAVDFARPGGGNGSVSNRTEAETALAPAKEGRDRPAGGAGFRVLQCAAAEIDPAAGGELELPGVARLYLPPGALPAARPVLVRLFALEPPVELPGAGQLAGPVVWLRCRGLSGPFFNRPAELTFTVGTADAGAVKVCALGGEASAAASLPVTTGEAGGVKVMVTRPGQFAVVQ</sequence>
<dbReference type="RefSeq" id="WP_123930882.1">
    <property type="nucleotide sequence ID" value="NZ_RKRE01000003.1"/>
</dbReference>
<proteinExistence type="predicted"/>
<dbReference type="OrthoDB" id="9806464at2"/>
<feature type="region of interest" description="Disordered" evidence="1">
    <location>
        <begin position="301"/>
        <end position="328"/>
    </location>
</feature>
<evidence type="ECO:0000313" key="2">
    <source>
        <dbReference type="EMBL" id="RPF42571.1"/>
    </source>
</evidence>
<reference evidence="2 3" key="1">
    <citation type="submission" date="2018-11" db="EMBL/GenBank/DDBJ databases">
        <title>Genomic Encyclopedia of Type Strains, Phase IV (KMG-IV): sequencing the most valuable type-strain genomes for metagenomic binning, comparative biology and taxonomic classification.</title>
        <authorList>
            <person name="Goeker M."/>
        </authorList>
    </citation>
    <scope>NUCLEOTIDE SEQUENCE [LARGE SCALE GENOMIC DNA]</scope>
    <source>
        <strain evidence="2 3">DSM 102936</strain>
    </source>
</reference>
<evidence type="ECO:0000256" key="1">
    <source>
        <dbReference type="SAM" id="MobiDB-lite"/>
    </source>
</evidence>
<evidence type="ECO:0000313" key="3">
    <source>
        <dbReference type="Proteomes" id="UP000282654"/>
    </source>
</evidence>
<organism evidence="2 3">
    <name type="scientific">Thermodesulfitimonas autotrophica</name>
    <dbReference type="NCBI Taxonomy" id="1894989"/>
    <lineage>
        <taxon>Bacteria</taxon>
        <taxon>Bacillati</taxon>
        <taxon>Bacillota</taxon>
        <taxon>Clostridia</taxon>
        <taxon>Thermoanaerobacterales</taxon>
        <taxon>Thermoanaerobacteraceae</taxon>
        <taxon>Thermodesulfitimonas</taxon>
    </lineage>
</organism>
<comment type="caution">
    <text evidence="2">The sequence shown here is derived from an EMBL/GenBank/DDBJ whole genome shotgun (WGS) entry which is preliminary data.</text>
</comment>
<dbReference type="AlphaFoldDB" id="A0A3N5BEW4"/>
<keyword evidence="3" id="KW-1185">Reference proteome</keyword>
<accession>A0A3N5BEW4</accession>
<name>A0A3N5BEW4_9THEO</name>
<dbReference type="Pfam" id="PF13287">
    <property type="entry name" value="Fn3_assoc"/>
    <property type="match status" value="1"/>
</dbReference>
<gene>
    <name evidence="2" type="ORF">EDD75_1672</name>
</gene>
<dbReference type="InterPro" id="IPR026876">
    <property type="entry name" value="Fn3_assoc_repeat"/>
</dbReference>
<protein>
    <submittedName>
        <fullName evidence="2">Chitobiase/beta-hexosaminidase-like protein</fullName>
    </submittedName>
</protein>
<dbReference type="EMBL" id="RKRE01000003">
    <property type="protein sequence ID" value="RPF42571.1"/>
    <property type="molecule type" value="Genomic_DNA"/>
</dbReference>
<dbReference type="Proteomes" id="UP000282654">
    <property type="component" value="Unassembled WGS sequence"/>
</dbReference>